<evidence type="ECO:0000313" key="1">
    <source>
        <dbReference type="EMBL" id="KAJ9124517.1"/>
    </source>
</evidence>
<reference evidence="1" key="1">
    <citation type="submission" date="2023-04" db="EMBL/GenBank/DDBJ databases">
        <title>Draft Genome sequencing of Naganishia species isolated from polar environments using Oxford Nanopore Technology.</title>
        <authorList>
            <person name="Leo P."/>
            <person name="Venkateswaran K."/>
        </authorList>
    </citation>
    <scope>NUCLEOTIDE SEQUENCE</scope>
    <source>
        <strain evidence="1">DBVPG 5303</strain>
    </source>
</reference>
<name>A0ACC2XP86_9TREE</name>
<accession>A0ACC2XP86</accession>
<dbReference type="Proteomes" id="UP001234202">
    <property type="component" value="Unassembled WGS sequence"/>
</dbReference>
<proteinExistence type="predicted"/>
<comment type="caution">
    <text evidence="1">The sequence shown here is derived from an EMBL/GenBank/DDBJ whole genome shotgun (WGS) entry which is preliminary data.</text>
</comment>
<dbReference type="EMBL" id="JASBWV010000010">
    <property type="protein sequence ID" value="KAJ9124517.1"/>
    <property type="molecule type" value="Genomic_DNA"/>
</dbReference>
<evidence type="ECO:0000313" key="2">
    <source>
        <dbReference type="Proteomes" id="UP001234202"/>
    </source>
</evidence>
<keyword evidence="2" id="KW-1185">Reference proteome</keyword>
<gene>
    <name evidence="1" type="ORF">QFC24_003308</name>
</gene>
<organism evidence="1 2">
    <name type="scientific">Naganishia onofrii</name>
    <dbReference type="NCBI Taxonomy" id="1851511"/>
    <lineage>
        <taxon>Eukaryota</taxon>
        <taxon>Fungi</taxon>
        <taxon>Dikarya</taxon>
        <taxon>Basidiomycota</taxon>
        <taxon>Agaricomycotina</taxon>
        <taxon>Tremellomycetes</taxon>
        <taxon>Filobasidiales</taxon>
        <taxon>Filobasidiaceae</taxon>
        <taxon>Naganishia</taxon>
    </lineage>
</organism>
<protein>
    <submittedName>
        <fullName evidence="1">Uncharacterized protein</fullName>
    </submittedName>
</protein>
<sequence>MTPSESPHNLVLEMQQTTALSTHHADLVTDVAYDNYGERLATASADQKIKVWKKDPVKGSWDLEDEWKAHDAPVLQLAWSHPEHSNLLASCSYDRSVRIWEEVSVPAASRNGNSGNATTGGAGGSHSSTAGKRWVECGLLMDARGSVRNIEFAPNAFGLKLATISTDSYVRIYTCLSPTLSDWQLTTTVSLPSLQYSPAAKSNTNAGSTAGNDDVSQSHQASTSGGASGLTLTNALGQSSSSTSGTSSNSANAPNPGKGNEALGGWCLSWCKERWWGQVMAATSGHSGIIKIISLSTPTPTAILLLHPPSATSTNSISSNGTPNSSTASQGLGAQAITSLAWSPACGRSYHLIASGHRDGSVRIWKVWPPAIGGDGAGNTSGVEEQSGRGGWRAEVAAEWGRGDVMVGKVDWNLTGSILSVASEDGRVRLFKATYAGVWQLYGTFSAEAPADDASAEADDDGRMHE</sequence>